<dbReference type="EMBL" id="RCNL01000002">
    <property type="protein sequence ID" value="TXL79745.1"/>
    <property type="molecule type" value="Genomic_DNA"/>
</dbReference>
<keyword evidence="3" id="KW-1185">Reference proteome</keyword>
<evidence type="ECO:0000313" key="3">
    <source>
        <dbReference type="Proteomes" id="UP000426772"/>
    </source>
</evidence>
<feature type="coiled-coil region" evidence="1">
    <location>
        <begin position="185"/>
        <end position="212"/>
    </location>
</feature>
<gene>
    <name evidence="2" type="ORF">D9O29_05575</name>
</gene>
<keyword evidence="1" id="KW-0175">Coiled coil</keyword>
<comment type="caution">
    <text evidence="2">The sequence shown here is derived from an EMBL/GenBank/DDBJ whole genome shotgun (WGS) entry which is preliminary data.</text>
</comment>
<name>A0ABY3LIU1_9GAMM</name>
<dbReference type="RefSeq" id="WP_147788700.1">
    <property type="nucleotide sequence ID" value="NZ_RCNL01000002.1"/>
</dbReference>
<proteinExistence type="predicted"/>
<evidence type="ECO:0000313" key="2">
    <source>
        <dbReference type="EMBL" id="TXL79745.1"/>
    </source>
</evidence>
<reference evidence="2 3" key="1">
    <citation type="submission" date="2018-10" db="EMBL/GenBank/DDBJ databases">
        <title>Draft genome sequence of Pantoea vagans isolated from corpses of the sugarcane aphid Melanaphis sacchari Zehntner.</title>
        <authorList>
            <person name="Toledo E."/>
            <person name="Pena G."/>
            <person name="Lozano L."/>
        </authorList>
    </citation>
    <scope>NUCLEOTIDE SEQUENCE [LARGE SCALE GENOMIC DNA]</scope>
    <source>
        <strain evidence="2 3">ET-90</strain>
    </source>
</reference>
<sequence length="295" mass="34339">MTELGYYKPTKRKLLDVNTSDTGLNIAEAFMLKFFAAAESRGFRVRLAERGDCYRRRDITFAEDGNCNYLYPALWRPSGPSIISAEGVSVGFSLVEMTEEEPVKEVKGRYVRDERMLNWSRGKNSAQLGYYSRRHIPSGRFRLQLYSPYESEGWHQIFSQTKTCSLISQIPKIIKSAESALPVLKKAVQTIKERAEANRLRMEQQIVEYKKREAIRKQEEAHKTSVNELQVIMAKWAEDIRIGQFFRDAEKDIEGCEAALQEQLRERLRAAREFMQGETALQRLLKWRTPKERLK</sequence>
<accession>A0ABY3LIU1</accession>
<protein>
    <submittedName>
        <fullName evidence="2">Uncharacterized protein</fullName>
    </submittedName>
</protein>
<dbReference type="Proteomes" id="UP000426772">
    <property type="component" value="Unassembled WGS sequence"/>
</dbReference>
<organism evidence="2 3">
    <name type="scientific">Pantoea vagans</name>
    <dbReference type="NCBI Taxonomy" id="470934"/>
    <lineage>
        <taxon>Bacteria</taxon>
        <taxon>Pseudomonadati</taxon>
        <taxon>Pseudomonadota</taxon>
        <taxon>Gammaproteobacteria</taxon>
        <taxon>Enterobacterales</taxon>
        <taxon>Erwiniaceae</taxon>
        <taxon>Pantoea</taxon>
    </lineage>
</organism>
<evidence type="ECO:0000256" key="1">
    <source>
        <dbReference type="SAM" id="Coils"/>
    </source>
</evidence>